<name>A0A8D8ST87_9HEMI</name>
<protein>
    <submittedName>
        <fullName evidence="2">Uncharacterized protein</fullName>
    </submittedName>
</protein>
<evidence type="ECO:0000256" key="1">
    <source>
        <dbReference type="SAM" id="Phobius"/>
    </source>
</evidence>
<dbReference type="AlphaFoldDB" id="A0A8D8ST87"/>
<feature type="transmembrane region" description="Helical" evidence="1">
    <location>
        <begin position="64"/>
        <end position="84"/>
    </location>
</feature>
<sequence length="106" mass="12634">MFFLHIFIISLNYTTYELHIILIFSFTFSCEIDINISKITYFYFYVGMSAIFQKNKIKILVGKYLSLLVVTYFFFISIIGYLMMNLKLSLVSRENPVFFCPLRVNF</sequence>
<keyword evidence="1" id="KW-1133">Transmembrane helix</keyword>
<evidence type="ECO:0000313" key="2">
    <source>
        <dbReference type="EMBL" id="CAG6675398.1"/>
    </source>
</evidence>
<keyword evidence="1" id="KW-0472">Membrane</keyword>
<reference evidence="2" key="1">
    <citation type="submission" date="2021-05" db="EMBL/GenBank/DDBJ databases">
        <authorList>
            <person name="Alioto T."/>
            <person name="Alioto T."/>
            <person name="Gomez Garrido J."/>
        </authorList>
    </citation>
    <scope>NUCLEOTIDE SEQUENCE</scope>
</reference>
<organism evidence="2">
    <name type="scientific">Cacopsylla melanoneura</name>
    <dbReference type="NCBI Taxonomy" id="428564"/>
    <lineage>
        <taxon>Eukaryota</taxon>
        <taxon>Metazoa</taxon>
        <taxon>Ecdysozoa</taxon>
        <taxon>Arthropoda</taxon>
        <taxon>Hexapoda</taxon>
        <taxon>Insecta</taxon>
        <taxon>Pterygota</taxon>
        <taxon>Neoptera</taxon>
        <taxon>Paraneoptera</taxon>
        <taxon>Hemiptera</taxon>
        <taxon>Sternorrhyncha</taxon>
        <taxon>Psylloidea</taxon>
        <taxon>Psyllidae</taxon>
        <taxon>Psyllinae</taxon>
        <taxon>Cacopsylla</taxon>
    </lineage>
</organism>
<dbReference type="EMBL" id="HBUF01236533">
    <property type="protein sequence ID" value="CAG6675398.1"/>
    <property type="molecule type" value="Transcribed_RNA"/>
</dbReference>
<keyword evidence="1" id="KW-0812">Transmembrane</keyword>
<accession>A0A8D8ST87</accession>
<proteinExistence type="predicted"/>